<organism evidence="1 2">
    <name type="scientific">Tanacetum coccineum</name>
    <dbReference type="NCBI Taxonomy" id="301880"/>
    <lineage>
        <taxon>Eukaryota</taxon>
        <taxon>Viridiplantae</taxon>
        <taxon>Streptophyta</taxon>
        <taxon>Embryophyta</taxon>
        <taxon>Tracheophyta</taxon>
        <taxon>Spermatophyta</taxon>
        <taxon>Magnoliopsida</taxon>
        <taxon>eudicotyledons</taxon>
        <taxon>Gunneridae</taxon>
        <taxon>Pentapetalae</taxon>
        <taxon>asterids</taxon>
        <taxon>campanulids</taxon>
        <taxon>Asterales</taxon>
        <taxon>Asteraceae</taxon>
        <taxon>Asteroideae</taxon>
        <taxon>Anthemideae</taxon>
        <taxon>Anthemidinae</taxon>
        <taxon>Tanacetum</taxon>
    </lineage>
</organism>
<dbReference type="EMBL" id="BQNB010014221">
    <property type="protein sequence ID" value="GJT25528.1"/>
    <property type="molecule type" value="Genomic_DNA"/>
</dbReference>
<accession>A0ABQ5CHX1</accession>
<dbReference type="Proteomes" id="UP001151760">
    <property type="component" value="Unassembled WGS sequence"/>
</dbReference>
<gene>
    <name evidence="1" type="ORF">Tco_0895465</name>
</gene>
<sequence length="397" mass="46750">MTITLHKDTANGYKELNADDAPEQNWFNEMMNVEKDPDTFGDLMGSTIDFTKFAKHCLKKDKLTKADLEGPAFKLLKGNYQNYIKLEYNMEYIIRISMGKQFGYGYLKEIVVQRANQKECVFKEADFPKLHLNDIEVMYLLYAQNKLYHIIGDEQLDLVTPLCLFIRRIVLKKRVEDIQLRVKSYQTKLNITRPQVRCVDLNVKEPYTILYKRRGVVYLNKNNGKYLMRDDELYKFSDRMLKPVRDILNTRLYNFVIAVGDLREPIWIKLVSSGYRFGPVYELTTQSLATLSRRFFESTYSQSQSVQVNAYQGRLLDSFQDEEMYKHVGPKTQERKKAKNHKDNQVMIKSQDLKMKKIMLFNLDLQKDASVAQKFQNPDFAVSFRRRPRGGIEESQF</sequence>
<proteinExistence type="predicted"/>
<name>A0ABQ5CHX1_9ASTR</name>
<reference evidence="1" key="2">
    <citation type="submission" date="2022-01" db="EMBL/GenBank/DDBJ databases">
        <authorList>
            <person name="Yamashiro T."/>
            <person name="Shiraishi A."/>
            <person name="Satake H."/>
            <person name="Nakayama K."/>
        </authorList>
    </citation>
    <scope>NUCLEOTIDE SEQUENCE</scope>
</reference>
<keyword evidence="2" id="KW-1185">Reference proteome</keyword>
<reference evidence="1" key="1">
    <citation type="journal article" date="2022" name="Int. J. Mol. Sci.">
        <title>Draft Genome of Tanacetum Coccineum: Genomic Comparison of Closely Related Tanacetum-Family Plants.</title>
        <authorList>
            <person name="Yamashiro T."/>
            <person name="Shiraishi A."/>
            <person name="Nakayama K."/>
            <person name="Satake H."/>
        </authorList>
    </citation>
    <scope>NUCLEOTIDE SEQUENCE</scope>
</reference>
<comment type="caution">
    <text evidence="1">The sequence shown here is derived from an EMBL/GenBank/DDBJ whole genome shotgun (WGS) entry which is preliminary data.</text>
</comment>
<protein>
    <submittedName>
        <fullName evidence="1">Uncharacterized protein</fullName>
    </submittedName>
</protein>
<evidence type="ECO:0000313" key="2">
    <source>
        <dbReference type="Proteomes" id="UP001151760"/>
    </source>
</evidence>
<evidence type="ECO:0000313" key="1">
    <source>
        <dbReference type="EMBL" id="GJT25528.1"/>
    </source>
</evidence>